<dbReference type="GO" id="GO:0000160">
    <property type="term" value="P:phosphorelay signal transduction system"/>
    <property type="evidence" value="ECO:0007669"/>
    <property type="project" value="InterPro"/>
</dbReference>
<keyword evidence="3" id="KW-0804">Transcription</keyword>
<dbReference type="EMBL" id="JABFXE010000595">
    <property type="protein sequence ID" value="NUQ89616.1"/>
    <property type="molecule type" value="Genomic_DNA"/>
</dbReference>
<feature type="domain" description="Response regulatory" evidence="5">
    <location>
        <begin position="7"/>
        <end position="123"/>
    </location>
</feature>
<protein>
    <submittedName>
        <fullName evidence="6">Response regulator transcription factor</fullName>
    </submittedName>
</protein>
<evidence type="ECO:0000313" key="6">
    <source>
        <dbReference type="EMBL" id="NUQ89616.1"/>
    </source>
</evidence>
<dbReference type="Proteomes" id="UP000574690">
    <property type="component" value="Unassembled WGS sequence"/>
</dbReference>
<accession>A0A850CCC4</accession>
<dbReference type="InterPro" id="IPR001789">
    <property type="entry name" value="Sig_transdc_resp-reg_receiver"/>
</dbReference>
<dbReference type="GO" id="GO:0003677">
    <property type="term" value="F:DNA binding"/>
    <property type="evidence" value="ECO:0007669"/>
    <property type="project" value="UniProtKB-KW"/>
</dbReference>
<dbReference type="Gene3D" id="3.40.50.2300">
    <property type="match status" value="1"/>
</dbReference>
<feature type="modified residue" description="4-aspartylphosphate" evidence="4">
    <location>
        <position position="58"/>
    </location>
</feature>
<organism evidence="6 7">
    <name type="scientific">Glycomyces artemisiae</name>
    <dbReference type="NCBI Taxonomy" id="1076443"/>
    <lineage>
        <taxon>Bacteria</taxon>
        <taxon>Bacillati</taxon>
        <taxon>Actinomycetota</taxon>
        <taxon>Actinomycetes</taxon>
        <taxon>Glycomycetales</taxon>
        <taxon>Glycomycetaceae</taxon>
        <taxon>Glycomyces</taxon>
    </lineage>
</organism>
<sequence>MDRRSVRVFLVDGHDVVRRGLRWLLERDAGIEVVGEASGAAEALRLLPGSSPQVVVVDARLPDGDGAEVCRRVREADPSVGVLVLTSCEDDATLFAAIEAGAAGFLLKRLRGNDIANAVRTIAAGDSLLDERVVGTVLERLRSGPPGRFRAGRRDS</sequence>
<dbReference type="PANTHER" id="PTHR43214">
    <property type="entry name" value="TWO-COMPONENT RESPONSE REGULATOR"/>
    <property type="match status" value="1"/>
</dbReference>
<dbReference type="InterPro" id="IPR039420">
    <property type="entry name" value="WalR-like"/>
</dbReference>
<dbReference type="InterPro" id="IPR058245">
    <property type="entry name" value="NreC/VraR/RcsB-like_REC"/>
</dbReference>
<evidence type="ECO:0000256" key="2">
    <source>
        <dbReference type="ARBA" id="ARBA00023125"/>
    </source>
</evidence>
<keyword evidence="2" id="KW-0238">DNA-binding</keyword>
<dbReference type="CDD" id="cd17535">
    <property type="entry name" value="REC_NarL-like"/>
    <property type="match status" value="1"/>
</dbReference>
<evidence type="ECO:0000256" key="4">
    <source>
        <dbReference type="PROSITE-ProRule" id="PRU00169"/>
    </source>
</evidence>
<evidence type="ECO:0000313" key="7">
    <source>
        <dbReference type="Proteomes" id="UP000574690"/>
    </source>
</evidence>
<evidence type="ECO:0000256" key="3">
    <source>
        <dbReference type="ARBA" id="ARBA00023163"/>
    </source>
</evidence>
<dbReference type="SMART" id="SM00448">
    <property type="entry name" value="REC"/>
    <property type="match status" value="1"/>
</dbReference>
<evidence type="ECO:0000259" key="5">
    <source>
        <dbReference type="PROSITE" id="PS50110"/>
    </source>
</evidence>
<comment type="caution">
    <text evidence="6">The sequence shown here is derived from an EMBL/GenBank/DDBJ whole genome shotgun (WGS) entry which is preliminary data.</text>
</comment>
<keyword evidence="4" id="KW-0597">Phosphoprotein</keyword>
<name>A0A850CCC4_9ACTN</name>
<keyword evidence="1" id="KW-0805">Transcription regulation</keyword>
<dbReference type="AlphaFoldDB" id="A0A850CCC4"/>
<gene>
    <name evidence="6" type="ORF">HOQ43_14300</name>
</gene>
<dbReference type="InterPro" id="IPR011006">
    <property type="entry name" value="CheY-like_superfamily"/>
</dbReference>
<dbReference type="Pfam" id="PF00072">
    <property type="entry name" value="Response_reg"/>
    <property type="match status" value="1"/>
</dbReference>
<reference evidence="6 7" key="1">
    <citation type="submission" date="2020-05" db="EMBL/GenBank/DDBJ databases">
        <title>DNA-SIP metagenomic assembled genomes.</title>
        <authorList>
            <person name="Yu J."/>
        </authorList>
    </citation>
    <scope>NUCLEOTIDE SEQUENCE [LARGE SCALE GENOMIC DNA]</scope>
    <source>
        <strain evidence="6">Bin5.27</strain>
    </source>
</reference>
<dbReference type="PANTHER" id="PTHR43214:SF24">
    <property type="entry name" value="TRANSCRIPTIONAL REGULATORY PROTEIN NARL-RELATED"/>
    <property type="match status" value="1"/>
</dbReference>
<dbReference type="SUPFAM" id="SSF52172">
    <property type="entry name" value="CheY-like"/>
    <property type="match status" value="1"/>
</dbReference>
<proteinExistence type="predicted"/>
<dbReference type="PROSITE" id="PS50110">
    <property type="entry name" value="RESPONSE_REGULATORY"/>
    <property type="match status" value="1"/>
</dbReference>
<evidence type="ECO:0000256" key="1">
    <source>
        <dbReference type="ARBA" id="ARBA00023015"/>
    </source>
</evidence>